<keyword evidence="2" id="KW-1185">Reference proteome</keyword>
<dbReference type="EMBL" id="JAPMOS010000023">
    <property type="protein sequence ID" value="KAJ4459004.1"/>
    <property type="molecule type" value="Genomic_DNA"/>
</dbReference>
<evidence type="ECO:0008006" key="3">
    <source>
        <dbReference type="Google" id="ProtNLM"/>
    </source>
</evidence>
<protein>
    <recommendedName>
        <fullName evidence="3">Protein kinase domain-containing protein</fullName>
    </recommendedName>
</protein>
<gene>
    <name evidence="1" type="ORF">PAPYR_5053</name>
</gene>
<reference evidence="1" key="1">
    <citation type="journal article" date="2022" name="bioRxiv">
        <title>Genomics of Preaxostyla Flagellates Illuminates Evolutionary Transitions and the Path Towards Mitochondrial Loss.</title>
        <authorList>
            <person name="Novak L.V.F."/>
            <person name="Treitli S.C."/>
            <person name="Pyrih J."/>
            <person name="Halakuc P."/>
            <person name="Pipaliya S.V."/>
            <person name="Vacek V."/>
            <person name="Brzon O."/>
            <person name="Soukal P."/>
            <person name="Eme L."/>
            <person name="Dacks J.B."/>
            <person name="Karnkowska A."/>
            <person name="Elias M."/>
            <person name="Hampl V."/>
        </authorList>
    </citation>
    <scope>NUCLEOTIDE SEQUENCE</scope>
    <source>
        <strain evidence="1">RCP-MX</strain>
    </source>
</reference>
<evidence type="ECO:0000313" key="2">
    <source>
        <dbReference type="Proteomes" id="UP001141327"/>
    </source>
</evidence>
<sequence>MTPFERPNTRGLVFRRFGAARYQFLSALPSLIHSPGPSDVPAQPLVFYSIYVDDQCALLWHCHIEFRHGCVSFHSERVGFRAVPAVATEEMIAQVTKELEQIEKNPKHKKPTDAELGLAARISQCAAGLLEQHKDQIRSSLEALRHFYSAPKVEEQMTRSSKDIGILPDWMLIGDGKDWVHESAPIPRDGPVSARSLFRSRDRTRWAKLVLSSVFMQSEGILEQVLISSWTIFDWAYSFVSIPDAGPSLFAEPPSNEWLLPVVMGIIGLVQRTVEARVGHNDLRSPNFCLDRKALTIQLIDFDRSLGISDAYRVSKVSEEVPWFRALASAICLYQVTLLLKKLDPIPPAAATSVTSDPSPSEDIVPSLPIATTATATATATGMPTRPPSTTVRVSEALRRVIMVLEQGPTGPLVSFNDLKQRLEAAMVTLKATLEDTSGQLDPTSGVSSSAATKCVFKICNPLNMLPDRAPSLRALVSKPIGRGDSRTILLRSIGMQRSPATGFHVRCSDPAARKACIWGPSGPDLPISKIQILNFGVRSTLDRIERV</sequence>
<proteinExistence type="predicted"/>
<dbReference type="Proteomes" id="UP001141327">
    <property type="component" value="Unassembled WGS sequence"/>
</dbReference>
<name>A0ABQ8UNV1_9EUKA</name>
<evidence type="ECO:0000313" key="1">
    <source>
        <dbReference type="EMBL" id="KAJ4459004.1"/>
    </source>
</evidence>
<accession>A0ABQ8UNV1</accession>
<comment type="caution">
    <text evidence="1">The sequence shown here is derived from an EMBL/GenBank/DDBJ whole genome shotgun (WGS) entry which is preliminary data.</text>
</comment>
<organism evidence="1 2">
    <name type="scientific">Paratrimastix pyriformis</name>
    <dbReference type="NCBI Taxonomy" id="342808"/>
    <lineage>
        <taxon>Eukaryota</taxon>
        <taxon>Metamonada</taxon>
        <taxon>Preaxostyla</taxon>
        <taxon>Paratrimastigidae</taxon>
        <taxon>Paratrimastix</taxon>
    </lineage>
</organism>